<feature type="transmembrane region" description="Helical" evidence="7">
    <location>
        <begin position="426"/>
        <end position="447"/>
    </location>
</feature>
<dbReference type="PANTHER" id="PTHR23513:SF6">
    <property type="entry name" value="MAJOR FACILITATOR SUPERFAMILY ASSOCIATED DOMAIN-CONTAINING PROTEIN"/>
    <property type="match status" value="1"/>
</dbReference>
<protein>
    <submittedName>
        <fullName evidence="9">MFS transporter</fullName>
    </submittedName>
</protein>
<dbReference type="InterPro" id="IPR036259">
    <property type="entry name" value="MFS_trans_sf"/>
</dbReference>
<feature type="transmembrane region" description="Helical" evidence="7">
    <location>
        <begin position="68"/>
        <end position="89"/>
    </location>
</feature>
<dbReference type="PANTHER" id="PTHR23513">
    <property type="entry name" value="INTEGRAL MEMBRANE EFFLUX PROTEIN-RELATED"/>
    <property type="match status" value="1"/>
</dbReference>
<feature type="transmembrane region" description="Helical" evidence="7">
    <location>
        <begin position="313"/>
        <end position="332"/>
    </location>
</feature>
<dbReference type="InterPro" id="IPR020846">
    <property type="entry name" value="MFS_dom"/>
</dbReference>
<dbReference type="SUPFAM" id="SSF103473">
    <property type="entry name" value="MFS general substrate transporter"/>
    <property type="match status" value="1"/>
</dbReference>
<feature type="transmembrane region" description="Helical" evidence="7">
    <location>
        <begin position="384"/>
        <end position="406"/>
    </location>
</feature>
<keyword evidence="2" id="KW-1003">Cell membrane</keyword>
<reference evidence="9 10" key="1">
    <citation type="submission" date="2019-01" db="EMBL/GenBank/DDBJ databases">
        <title>Novel species of Nocardioides.</title>
        <authorList>
            <person name="Liu Q."/>
            <person name="Xin Y.-H."/>
        </authorList>
    </citation>
    <scope>NUCLEOTIDE SEQUENCE [LARGE SCALE GENOMIC DNA]</scope>
    <source>
        <strain evidence="9 10">HLT3-15</strain>
    </source>
</reference>
<evidence type="ECO:0000256" key="5">
    <source>
        <dbReference type="ARBA" id="ARBA00023136"/>
    </source>
</evidence>
<dbReference type="EMBL" id="SDWS01000007">
    <property type="protein sequence ID" value="RYB89339.1"/>
    <property type="molecule type" value="Genomic_DNA"/>
</dbReference>
<comment type="subcellular location">
    <subcellularLocation>
        <location evidence="1">Cell membrane</location>
        <topology evidence="1">Multi-pass membrane protein</topology>
    </subcellularLocation>
</comment>
<feature type="transmembrane region" description="Helical" evidence="7">
    <location>
        <begin position="245"/>
        <end position="266"/>
    </location>
</feature>
<dbReference type="GO" id="GO:0005886">
    <property type="term" value="C:plasma membrane"/>
    <property type="evidence" value="ECO:0007669"/>
    <property type="project" value="UniProtKB-SubCell"/>
</dbReference>
<dbReference type="AlphaFoldDB" id="A0A4Q2RNW8"/>
<proteinExistence type="predicted"/>
<feature type="transmembrane region" description="Helical" evidence="7">
    <location>
        <begin position="101"/>
        <end position="123"/>
    </location>
</feature>
<dbReference type="GO" id="GO:0022857">
    <property type="term" value="F:transmembrane transporter activity"/>
    <property type="evidence" value="ECO:0007669"/>
    <property type="project" value="InterPro"/>
</dbReference>
<dbReference type="Gene3D" id="1.20.1250.20">
    <property type="entry name" value="MFS general substrate transporter like domains"/>
    <property type="match status" value="1"/>
</dbReference>
<evidence type="ECO:0000256" key="7">
    <source>
        <dbReference type="SAM" id="Phobius"/>
    </source>
</evidence>
<evidence type="ECO:0000259" key="8">
    <source>
        <dbReference type="PROSITE" id="PS50850"/>
    </source>
</evidence>
<feature type="transmembrane region" description="Helical" evidence="7">
    <location>
        <begin position="338"/>
        <end position="355"/>
    </location>
</feature>
<evidence type="ECO:0000256" key="2">
    <source>
        <dbReference type="ARBA" id="ARBA00022475"/>
    </source>
</evidence>
<sequence length="472" mass="50181">MPLDDVDPVPADPAAPQVEAHLPPGVSRGPETVRAFRAVLANTLVANVTSSFLWFALTFWAYLETRSVMATAIIGGGFMLFTALFGTYFGTLVDRHRKKQVMIASSTITLVTYASSGVLWLLLGEGRLSDWESPWFWLFTAVILAGSVVESMRNIALSTTVTLLVPEDGRDKANGLVGTVQGVAFMITSVFSGLSVGLLGMGWTLAIAIALTGASLFHLMPLTIPELTPEVEEGGSKFDVRGAVLAIRAVPGLVALILFSTFNNLVSGVYIALMDPYGLELFSVEAWGLVLGVTGLGFVVGGGLVAKFGLGANPVRTLLLVNLGIAVLGMTFTAREWAWLYVLGIFLFMAIIPAAESAEQTILQRVVPFRTQGRVFGFAQSVELAASPIAAFMIGPIAEFWLIPYMESADGRSTWGWLVGGGEARGIALVFMAAGAIMLVTVLIALVSAPYRRLSKAYAVAPPQQLEGAAVD</sequence>
<feature type="domain" description="Major facilitator superfamily (MFS) profile" evidence="8">
    <location>
        <begin position="35"/>
        <end position="453"/>
    </location>
</feature>
<feature type="transmembrane region" description="Helical" evidence="7">
    <location>
        <begin position="286"/>
        <end position="306"/>
    </location>
</feature>
<gene>
    <name evidence="9" type="ORF">EUA06_15240</name>
</gene>
<keyword evidence="4 7" id="KW-1133">Transmembrane helix</keyword>
<feature type="transmembrane region" description="Helical" evidence="7">
    <location>
        <begin position="173"/>
        <end position="194"/>
    </location>
</feature>
<evidence type="ECO:0000313" key="9">
    <source>
        <dbReference type="EMBL" id="RYB89339.1"/>
    </source>
</evidence>
<evidence type="ECO:0000313" key="10">
    <source>
        <dbReference type="Proteomes" id="UP000291838"/>
    </source>
</evidence>
<accession>A0A4Q2RNW8</accession>
<name>A0A4Q2RNW8_9ACTN</name>
<dbReference type="InterPro" id="IPR011701">
    <property type="entry name" value="MFS"/>
</dbReference>
<evidence type="ECO:0000256" key="3">
    <source>
        <dbReference type="ARBA" id="ARBA00022692"/>
    </source>
</evidence>
<comment type="caution">
    <text evidence="9">The sequence shown here is derived from an EMBL/GenBank/DDBJ whole genome shotgun (WGS) entry which is preliminary data.</text>
</comment>
<dbReference type="Pfam" id="PF07690">
    <property type="entry name" value="MFS_1"/>
    <property type="match status" value="1"/>
</dbReference>
<feature type="transmembrane region" description="Helical" evidence="7">
    <location>
        <begin position="38"/>
        <end position="62"/>
    </location>
</feature>
<feature type="transmembrane region" description="Helical" evidence="7">
    <location>
        <begin position="200"/>
        <end position="224"/>
    </location>
</feature>
<evidence type="ECO:0000256" key="6">
    <source>
        <dbReference type="SAM" id="MobiDB-lite"/>
    </source>
</evidence>
<dbReference type="PROSITE" id="PS50850">
    <property type="entry name" value="MFS"/>
    <property type="match status" value="1"/>
</dbReference>
<feature type="region of interest" description="Disordered" evidence="6">
    <location>
        <begin position="1"/>
        <end position="25"/>
    </location>
</feature>
<dbReference type="OrthoDB" id="7441468at2"/>
<organism evidence="9 10">
    <name type="scientific">Nocardioides glacieisoli</name>
    <dbReference type="NCBI Taxonomy" id="1168730"/>
    <lineage>
        <taxon>Bacteria</taxon>
        <taxon>Bacillati</taxon>
        <taxon>Actinomycetota</taxon>
        <taxon>Actinomycetes</taxon>
        <taxon>Propionibacteriales</taxon>
        <taxon>Nocardioidaceae</taxon>
        <taxon>Nocardioides</taxon>
    </lineage>
</organism>
<dbReference type="Proteomes" id="UP000291838">
    <property type="component" value="Unassembled WGS sequence"/>
</dbReference>
<keyword evidence="5 7" id="KW-0472">Membrane</keyword>
<dbReference type="CDD" id="cd06173">
    <property type="entry name" value="MFS_MefA_like"/>
    <property type="match status" value="1"/>
</dbReference>
<evidence type="ECO:0000256" key="1">
    <source>
        <dbReference type="ARBA" id="ARBA00004651"/>
    </source>
</evidence>
<evidence type="ECO:0000256" key="4">
    <source>
        <dbReference type="ARBA" id="ARBA00022989"/>
    </source>
</evidence>
<dbReference type="RefSeq" id="WP_129477328.1">
    <property type="nucleotide sequence ID" value="NZ_SDWS01000007.1"/>
</dbReference>
<feature type="transmembrane region" description="Helical" evidence="7">
    <location>
        <begin position="135"/>
        <end position="152"/>
    </location>
</feature>
<keyword evidence="3 7" id="KW-0812">Transmembrane</keyword>
<keyword evidence="10" id="KW-1185">Reference proteome</keyword>